<proteinExistence type="predicted"/>
<name>A0A8D1C1Q9_PIG</name>
<protein>
    <submittedName>
        <fullName evidence="2">Uncharacterized protein</fullName>
    </submittedName>
</protein>
<evidence type="ECO:0000313" key="3">
    <source>
        <dbReference type="Proteomes" id="UP000694570"/>
    </source>
</evidence>
<reference evidence="2" key="1">
    <citation type="submission" date="2025-08" db="UniProtKB">
        <authorList>
            <consortium name="Ensembl"/>
        </authorList>
    </citation>
    <scope>IDENTIFICATION</scope>
</reference>
<evidence type="ECO:0000256" key="1">
    <source>
        <dbReference type="SAM" id="MobiDB-lite"/>
    </source>
</evidence>
<evidence type="ECO:0000313" key="2">
    <source>
        <dbReference type="Ensembl" id="ENSSSCP00030011257.1"/>
    </source>
</evidence>
<organism evidence="2 3">
    <name type="scientific">Sus scrofa</name>
    <name type="common">Pig</name>
    <dbReference type="NCBI Taxonomy" id="9823"/>
    <lineage>
        <taxon>Eukaryota</taxon>
        <taxon>Metazoa</taxon>
        <taxon>Chordata</taxon>
        <taxon>Craniata</taxon>
        <taxon>Vertebrata</taxon>
        <taxon>Euteleostomi</taxon>
        <taxon>Mammalia</taxon>
        <taxon>Eutheria</taxon>
        <taxon>Laurasiatheria</taxon>
        <taxon>Artiodactyla</taxon>
        <taxon>Suina</taxon>
        <taxon>Suidae</taxon>
        <taxon>Sus</taxon>
    </lineage>
</organism>
<dbReference type="AlphaFoldDB" id="A0A8D1C1Q9"/>
<feature type="region of interest" description="Disordered" evidence="1">
    <location>
        <begin position="35"/>
        <end position="57"/>
    </location>
</feature>
<dbReference type="Ensembl" id="ENSSSCT00030025175.1">
    <property type="protein sequence ID" value="ENSSSCP00030011257.1"/>
    <property type="gene ID" value="ENSSSCG00030018230.1"/>
</dbReference>
<sequence>QWVKDPALLLQCLQSLLWHRSPCIFSLPGCAKGGISGQRNPEHDRKPTGIGAETGPG</sequence>
<dbReference type="Proteomes" id="UP000694570">
    <property type="component" value="Unplaced"/>
</dbReference>
<accession>A0A8D1C1Q9</accession>